<dbReference type="InterPro" id="IPR005333">
    <property type="entry name" value="Transcription_factor_TCP"/>
</dbReference>
<evidence type="ECO:0000256" key="1">
    <source>
        <dbReference type="ARBA" id="ARBA00004123"/>
    </source>
</evidence>
<comment type="caution">
    <text evidence="10">The sequence shown here is derived from an EMBL/GenBank/DDBJ whole genome shotgun (WGS) entry which is preliminary data.</text>
</comment>
<feature type="compositionally biased region" description="Basic and acidic residues" evidence="7">
    <location>
        <begin position="204"/>
        <end position="239"/>
    </location>
</feature>
<keyword evidence="5" id="KW-0804">Transcription</keyword>
<dbReference type="AlphaFoldDB" id="A0A1Q3C449"/>
<dbReference type="STRING" id="3775.A0A1Q3C449"/>
<evidence type="ECO:0000259" key="9">
    <source>
        <dbReference type="PROSITE" id="PS51370"/>
    </source>
</evidence>
<dbReference type="GO" id="GO:0003700">
    <property type="term" value="F:DNA-binding transcription factor activity"/>
    <property type="evidence" value="ECO:0007669"/>
    <property type="project" value="InterPro"/>
</dbReference>
<feature type="compositionally biased region" description="Low complexity" evidence="7">
    <location>
        <begin position="180"/>
        <end position="202"/>
    </location>
</feature>
<feature type="compositionally biased region" description="Basic and acidic residues" evidence="7">
    <location>
        <begin position="451"/>
        <end position="463"/>
    </location>
</feature>
<evidence type="ECO:0000313" key="10">
    <source>
        <dbReference type="EMBL" id="GAV75027.1"/>
    </source>
</evidence>
<evidence type="ECO:0000256" key="4">
    <source>
        <dbReference type="ARBA" id="ARBA00023125"/>
    </source>
</evidence>
<dbReference type="GO" id="GO:0005634">
    <property type="term" value="C:nucleus"/>
    <property type="evidence" value="ECO:0007669"/>
    <property type="project" value="UniProtKB-SubCell"/>
</dbReference>
<dbReference type="InterPro" id="IPR017888">
    <property type="entry name" value="CYC/TB1_R_domain"/>
</dbReference>
<keyword evidence="2" id="KW-0217">Developmental protein</keyword>
<dbReference type="OrthoDB" id="688758at2759"/>
<dbReference type="PROSITE" id="PS51370">
    <property type="entry name" value="R"/>
    <property type="match status" value="1"/>
</dbReference>
<feature type="region of interest" description="Disordered" evidence="7">
    <location>
        <begin position="134"/>
        <end position="244"/>
    </location>
</feature>
<dbReference type="GO" id="GO:2000032">
    <property type="term" value="P:regulation of secondary shoot formation"/>
    <property type="evidence" value="ECO:0007669"/>
    <property type="project" value="TreeGrafter"/>
</dbReference>
<proteinExistence type="predicted"/>
<dbReference type="Proteomes" id="UP000187406">
    <property type="component" value="Unassembled WGS sequence"/>
</dbReference>
<feature type="region of interest" description="Disordered" evidence="7">
    <location>
        <begin position="257"/>
        <end position="282"/>
    </location>
</feature>
<keyword evidence="3" id="KW-0805">Transcription regulation</keyword>
<feature type="domain" description="TCP" evidence="8">
    <location>
        <begin position="74"/>
        <end position="132"/>
    </location>
</feature>
<dbReference type="FunCoup" id="A0A1Q3C449">
    <property type="interactions" value="707"/>
</dbReference>
<evidence type="ECO:0000313" key="11">
    <source>
        <dbReference type="Proteomes" id="UP000187406"/>
    </source>
</evidence>
<gene>
    <name evidence="10" type="ORF">CFOL_v3_18507</name>
</gene>
<feature type="domain" description="R" evidence="9">
    <location>
        <begin position="207"/>
        <end position="225"/>
    </location>
</feature>
<dbReference type="InterPro" id="IPR017887">
    <property type="entry name" value="TF_TCP_subgr"/>
</dbReference>
<dbReference type="PROSITE" id="PS51369">
    <property type="entry name" value="TCP"/>
    <property type="match status" value="1"/>
</dbReference>
<dbReference type="InParanoid" id="A0A1Q3C449"/>
<feature type="region of interest" description="Disordered" evidence="7">
    <location>
        <begin position="1"/>
        <end position="58"/>
    </location>
</feature>
<feature type="compositionally biased region" description="Polar residues" evidence="7">
    <location>
        <begin position="1"/>
        <end position="11"/>
    </location>
</feature>
<dbReference type="PANTHER" id="PTHR31072:SF93">
    <property type="entry name" value="TRANSCRIPTION FACTOR TCP24"/>
    <property type="match status" value="1"/>
</dbReference>
<keyword evidence="4" id="KW-0238">DNA-binding</keyword>
<dbReference type="PANTHER" id="PTHR31072">
    <property type="entry name" value="TRANSCRIPTION FACTOR TCP4-RELATED"/>
    <property type="match status" value="1"/>
</dbReference>
<evidence type="ECO:0000256" key="2">
    <source>
        <dbReference type="ARBA" id="ARBA00022473"/>
    </source>
</evidence>
<evidence type="ECO:0000256" key="5">
    <source>
        <dbReference type="ARBA" id="ARBA00023163"/>
    </source>
</evidence>
<keyword evidence="6" id="KW-0539">Nucleus</keyword>
<name>A0A1Q3C449_CEPFO</name>
<evidence type="ECO:0000259" key="8">
    <source>
        <dbReference type="PROSITE" id="PS51369"/>
    </source>
</evidence>
<dbReference type="GO" id="GO:0043565">
    <property type="term" value="F:sequence-specific DNA binding"/>
    <property type="evidence" value="ECO:0007669"/>
    <property type="project" value="TreeGrafter"/>
</dbReference>
<evidence type="ECO:0000256" key="6">
    <source>
        <dbReference type="ARBA" id="ARBA00023242"/>
    </source>
</evidence>
<feature type="region of interest" description="Disordered" evidence="7">
    <location>
        <begin position="425"/>
        <end position="463"/>
    </location>
</feature>
<reference evidence="11" key="1">
    <citation type="submission" date="2016-04" db="EMBL/GenBank/DDBJ databases">
        <title>Cephalotus genome sequencing.</title>
        <authorList>
            <person name="Fukushima K."/>
            <person name="Hasebe M."/>
            <person name="Fang X."/>
        </authorList>
    </citation>
    <scope>NUCLEOTIDE SEQUENCE [LARGE SCALE GENOMIC DNA]</scope>
    <source>
        <strain evidence="11">cv. St1</strain>
    </source>
</reference>
<organism evidence="10 11">
    <name type="scientific">Cephalotus follicularis</name>
    <name type="common">Albany pitcher plant</name>
    <dbReference type="NCBI Taxonomy" id="3775"/>
    <lineage>
        <taxon>Eukaryota</taxon>
        <taxon>Viridiplantae</taxon>
        <taxon>Streptophyta</taxon>
        <taxon>Embryophyta</taxon>
        <taxon>Tracheophyta</taxon>
        <taxon>Spermatophyta</taxon>
        <taxon>Magnoliopsida</taxon>
        <taxon>eudicotyledons</taxon>
        <taxon>Gunneridae</taxon>
        <taxon>Pentapetalae</taxon>
        <taxon>rosids</taxon>
        <taxon>fabids</taxon>
        <taxon>Oxalidales</taxon>
        <taxon>Cephalotaceae</taxon>
        <taxon>Cephalotus</taxon>
    </lineage>
</organism>
<dbReference type="EMBL" id="BDDD01001301">
    <property type="protein sequence ID" value="GAV75027.1"/>
    <property type="molecule type" value="Genomic_DNA"/>
</dbReference>
<comment type="subcellular location">
    <subcellularLocation>
        <location evidence="1">Nucleus</location>
    </subcellularLocation>
</comment>
<sequence length="463" mass="50798">MEVEEIQTQACKFSRIGNGRNDSSRIGQKESDQQYPDDEEDGELKRLGGNDGASHLRDWPHSSRIIRVSRASGGKDRHSKVWTSKGLRDRRVRLSVNTAIQFYDLQDRLGYDQPSKAVEWLIKAASEAIAELPSLNSSFPDTPKQLSDEKRASNEQGFDSADVELDGDPNFGQNPNQQHLSLSKSACSSTSETSKGSGLSLSRSDIRVNRDKARERARERAAKEKEKENESRVTHHDHQNMNPISTNATFTELLTAGINNNNNNNTSPTGSAHNQNPNGEPNLFHKAAAARQWSAAAPMDYFSTGLLGPSSSRTHHSQGGFPGHIQLGNSLPMSIPPFNVSSENHQDLPPHFPFVQDHLIPVTTTQPGAGGGDYNLNFTISSGLAGFNRGTLQSNSSPSLLPPHLQRFTPIDGSNVPFFVGTTPSVENHHHHHQFSPGFDGRLQLHYGDGSSRHSDQKGKGKQ</sequence>
<evidence type="ECO:0000256" key="7">
    <source>
        <dbReference type="SAM" id="MobiDB-lite"/>
    </source>
</evidence>
<feature type="compositionally biased region" description="Polar residues" evidence="7">
    <location>
        <begin position="266"/>
        <end position="279"/>
    </location>
</feature>
<feature type="compositionally biased region" description="Basic and acidic residues" evidence="7">
    <location>
        <begin position="43"/>
        <end position="58"/>
    </location>
</feature>
<accession>A0A1Q3C449</accession>
<protein>
    <submittedName>
        <fullName evidence="10">TCP domain-containing protein</fullName>
    </submittedName>
</protein>
<keyword evidence="11" id="KW-1185">Reference proteome</keyword>
<evidence type="ECO:0000256" key="3">
    <source>
        <dbReference type="ARBA" id="ARBA00023015"/>
    </source>
</evidence>
<dbReference type="Pfam" id="PF03634">
    <property type="entry name" value="TCP"/>
    <property type="match status" value="1"/>
</dbReference>